<dbReference type="EMBL" id="FNTI01000001">
    <property type="protein sequence ID" value="SEC20179.1"/>
    <property type="molecule type" value="Genomic_DNA"/>
</dbReference>
<organism evidence="1 2">
    <name type="scientific">Bradyrhizobium lablabi</name>
    <dbReference type="NCBI Taxonomy" id="722472"/>
    <lineage>
        <taxon>Bacteria</taxon>
        <taxon>Pseudomonadati</taxon>
        <taxon>Pseudomonadota</taxon>
        <taxon>Alphaproteobacteria</taxon>
        <taxon>Hyphomicrobiales</taxon>
        <taxon>Nitrobacteraceae</taxon>
        <taxon>Bradyrhizobium</taxon>
    </lineage>
</organism>
<proteinExistence type="predicted"/>
<sequence length="162" mass="17632">MRVDIVNDNQNWLNWGTLVQIWIADASQRPTTVGDLKAQMVAHCVDGNVAGPDNRPVQIRSYINGPNDPLMIMLPTKQMADDRLATVGRVRFARRTDHLDLRQIGTTGKFPLSPSRKSLLELPPSCPTRGALAIVADVGAGSGGRGSTRDERTAAYGEVVWA</sequence>
<dbReference type="Proteomes" id="UP000183208">
    <property type="component" value="Unassembled WGS sequence"/>
</dbReference>
<reference evidence="1 2" key="1">
    <citation type="submission" date="2016-10" db="EMBL/GenBank/DDBJ databases">
        <authorList>
            <person name="de Groot N.N."/>
        </authorList>
    </citation>
    <scope>NUCLEOTIDE SEQUENCE [LARGE SCALE GENOMIC DNA]</scope>
    <source>
        <strain evidence="1 2">GAS522</strain>
    </source>
</reference>
<evidence type="ECO:0000313" key="2">
    <source>
        <dbReference type="Proteomes" id="UP000183208"/>
    </source>
</evidence>
<name>A0A1H4QKR7_9BRAD</name>
<accession>A0A1H4QKR7</accession>
<dbReference type="AlphaFoldDB" id="A0A1H4QKR7"/>
<protein>
    <submittedName>
        <fullName evidence="1">Uncharacterized protein</fullName>
    </submittedName>
</protein>
<gene>
    <name evidence="1" type="ORF">SAMN05444171_0877</name>
</gene>
<evidence type="ECO:0000313" key="1">
    <source>
        <dbReference type="EMBL" id="SEC20179.1"/>
    </source>
</evidence>
<dbReference type="RefSeq" id="WP_157793745.1">
    <property type="nucleotide sequence ID" value="NZ_FNTI01000001.1"/>
</dbReference>